<comment type="caution">
    <text evidence="7">The sequence shown here is derived from an EMBL/GenBank/DDBJ whole genome shotgun (WGS) entry which is preliminary data.</text>
</comment>
<feature type="domain" description="RING-type" evidence="6">
    <location>
        <begin position="24"/>
        <end position="66"/>
    </location>
</feature>
<proteinExistence type="predicted"/>
<dbReference type="EMBL" id="QUTC01007464">
    <property type="protein sequence ID" value="RHY47639.1"/>
    <property type="molecule type" value="Genomic_DNA"/>
</dbReference>
<evidence type="ECO:0000259" key="6">
    <source>
        <dbReference type="PROSITE" id="PS50089"/>
    </source>
</evidence>
<evidence type="ECO:0000256" key="2">
    <source>
        <dbReference type="ARBA" id="ARBA00022771"/>
    </source>
</evidence>
<feature type="transmembrane region" description="Helical" evidence="5">
    <location>
        <begin position="174"/>
        <end position="200"/>
    </location>
</feature>
<dbReference type="VEuPathDB" id="FungiDB:H257_04671"/>
<dbReference type="SUPFAM" id="SSF57850">
    <property type="entry name" value="RING/U-box"/>
    <property type="match status" value="1"/>
</dbReference>
<protein>
    <recommendedName>
        <fullName evidence="6">RING-type domain-containing protein</fullName>
    </recommendedName>
</protein>
<organism evidence="7 8">
    <name type="scientific">Aphanomyces astaci</name>
    <name type="common">Crayfish plague agent</name>
    <dbReference type="NCBI Taxonomy" id="112090"/>
    <lineage>
        <taxon>Eukaryota</taxon>
        <taxon>Sar</taxon>
        <taxon>Stramenopiles</taxon>
        <taxon>Oomycota</taxon>
        <taxon>Saprolegniomycetes</taxon>
        <taxon>Saprolegniales</taxon>
        <taxon>Verrucalvaceae</taxon>
        <taxon>Aphanomyces</taxon>
    </lineage>
</organism>
<accession>A0A397CPZ6</accession>
<dbReference type="AlphaFoldDB" id="A0A397CPZ6"/>
<dbReference type="InterPro" id="IPR001841">
    <property type="entry name" value="Znf_RING"/>
</dbReference>
<keyword evidence="5" id="KW-0472">Membrane</keyword>
<evidence type="ECO:0000256" key="3">
    <source>
        <dbReference type="ARBA" id="ARBA00022833"/>
    </source>
</evidence>
<dbReference type="Gene3D" id="3.30.40.10">
    <property type="entry name" value="Zinc/RING finger domain, C3HC4 (zinc finger)"/>
    <property type="match status" value="1"/>
</dbReference>
<keyword evidence="2 4" id="KW-0863">Zinc-finger</keyword>
<reference evidence="7 8" key="1">
    <citation type="submission" date="2018-08" db="EMBL/GenBank/DDBJ databases">
        <title>Aphanomyces genome sequencing and annotation.</title>
        <authorList>
            <person name="Minardi D."/>
            <person name="Oidtmann B."/>
            <person name="Van Der Giezen M."/>
            <person name="Studholme D.J."/>
        </authorList>
    </citation>
    <scope>NUCLEOTIDE SEQUENCE [LARGE SCALE GENOMIC DNA]</scope>
    <source>
        <strain evidence="7 8">SA</strain>
    </source>
</reference>
<evidence type="ECO:0000256" key="1">
    <source>
        <dbReference type="ARBA" id="ARBA00022723"/>
    </source>
</evidence>
<dbReference type="PROSITE" id="PS00518">
    <property type="entry name" value="ZF_RING_1"/>
    <property type="match status" value="1"/>
</dbReference>
<gene>
    <name evidence="7" type="ORF">DYB38_007777</name>
</gene>
<dbReference type="GO" id="GO:0008270">
    <property type="term" value="F:zinc ion binding"/>
    <property type="evidence" value="ECO:0007669"/>
    <property type="project" value="UniProtKB-KW"/>
</dbReference>
<keyword evidence="1" id="KW-0479">Metal-binding</keyword>
<keyword evidence="5" id="KW-1133">Transmembrane helix</keyword>
<evidence type="ECO:0000313" key="7">
    <source>
        <dbReference type="EMBL" id="RHY47639.1"/>
    </source>
</evidence>
<dbReference type="InterPro" id="IPR013083">
    <property type="entry name" value="Znf_RING/FYVE/PHD"/>
</dbReference>
<name>A0A397CPZ6_APHAT</name>
<sequence length="248" mass="27090">MLNYSVTRLPIYMSEATATLLSRCALCEATVDGRPDQCVTDCGHVFCVSCACRYLGHNKNRCSVCQAHIKIVRQMDAFGNEAQREKPCSVKFCNVTYILYVSIWSVDDPTSKLASLFYLDHARLIHQGKIIKKGDVWPGTVVQLVGTKKDAGTPLHAAIASSNSTPTPSMLTSVWATLIAWAGAAFALILSPLKLIYLFFHSMVHGDDYQALPQRRYAPPVDAALQATTSSFQLPGAVPLPPPTDTVE</sequence>
<dbReference type="InterPro" id="IPR017907">
    <property type="entry name" value="Znf_RING_CS"/>
</dbReference>
<evidence type="ECO:0000256" key="5">
    <source>
        <dbReference type="SAM" id="Phobius"/>
    </source>
</evidence>
<evidence type="ECO:0000256" key="4">
    <source>
        <dbReference type="PROSITE-ProRule" id="PRU00175"/>
    </source>
</evidence>
<keyword evidence="5" id="KW-0812">Transmembrane</keyword>
<keyword evidence="3" id="KW-0862">Zinc</keyword>
<evidence type="ECO:0000313" key="8">
    <source>
        <dbReference type="Proteomes" id="UP000265716"/>
    </source>
</evidence>
<dbReference type="Proteomes" id="UP000265716">
    <property type="component" value="Unassembled WGS sequence"/>
</dbReference>
<dbReference type="PROSITE" id="PS50089">
    <property type="entry name" value="ZF_RING_2"/>
    <property type="match status" value="1"/>
</dbReference>